<reference evidence="1" key="1">
    <citation type="submission" date="2022-01" db="EMBL/GenBank/DDBJ databases">
        <authorList>
            <person name="King R."/>
        </authorList>
    </citation>
    <scope>NUCLEOTIDE SEQUENCE</scope>
</reference>
<sequence length="263" mass="30462">MENRIMGKISEVHQLSEDRLNAIEFSQKCSAQNNIVWLSFADSTEIEALRIKTKSELIRETVKILSRMDIWNSMNNRTIVDAFTQKISIKTGKGFENEMIMGIKFLNSYTARDVKRLAAQYSKKQFVSKNFDAIRYIVRDNWSAEVWKLLRVCYELTRMNLIERAIVSDAGIQVFYKKKVIDQNGSEEDKSLRALIRIESDLDELRADVNDEGLEIPTFQLYNGDYFKMNFDERDRYRMSIKAPANADNDEPHSLIVAPGSSC</sequence>
<protein>
    <submittedName>
        <fullName evidence="1">Uncharacterized protein</fullName>
    </submittedName>
</protein>
<dbReference type="AlphaFoldDB" id="A0A9P0JB38"/>
<proteinExistence type="predicted"/>
<organism evidence="1 2">
    <name type="scientific">Chironomus riparius</name>
    <dbReference type="NCBI Taxonomy" id="315576"/>
    <lineage>
        <taxon>Eukaryota</taxon>
        <taxon>Metazoa</taxon>
        <taxon>Ecdysozoa</taxon>
        <taxon>Arthropoda</taxon>
        <taxon>Hexapoda</taxon>
        <taxon>Insecta</taxon>
        <taxon>Pterygota</taxon>
        <taxon>Neoptera</taxon>
        <taxon>Endopterygota</taxon>
        <taxon>Diptera</taxon>
        <taxon>Nematocera</taxon>
        <taxon>Chironomoidea</taxon>
        <taxon>Chironomidae</taxon>
        <taxon>Chironominae</taxon>
        <taxon>Chironomus</taxon>
    </lineage>
</organism>
<accession>A0A9P0JB38</accession>
<dbReference type="Proteomes" id="UP001153620">
    <property type="component" value="Chromosome 4"/>
</dbReference>
<gene>
    <name evidence="1" type="ORF">CHIRRI_LOCUS14090</name>
</gene>
<evidence type="ECO:0000313" key="2">
    <source>
        <dbReference type="Proteomes" id="UP001153620"/>
    </source>
</evidence>
<evidence type="ECO:0000313" key="1">
    <source>
        <dbReference type="EMBL" id="CAH1734800.1"/>
    </source>
</evidence>
<keyword evidence="2" id="KW-1185">Reference proteome</keyword>
<reference evidence="1" key="2">
    <citation type="submission" date="2022-10" db="EMBL/GenBank/DDBJ databases">
        <authorList>
            <consortium name="ENA_rothamsted_submissions"/>
            <consortium name="culmorum"/>
            <person name="King R."/>
        </authorList>
    </citation>
    <scope>NUCLEOTIDE SEQUENCE</scope>
</reference>
<dbReference type="EMBL" id="OU895880">
    <property type="protein sequence ID" value="CAH1734800.1"/>
    <property type="molecule type" value="Genomic_DNA"/>
</dbReference>
<name>A0A9P0JB38_9DIPT</name>